<dbReference type="GO" id="GO:0005524">
    <property type="term" value="F:ATP binding"/>
    <property type="evidence" value="ECO:0007669"/>
    <property type="project" value="UniProtKB-KW"/>
</dbReference>
<gene>
    <name evidence="3" type="ORF">PLXY2_LOCUS3800</name>
</gene>
<dbReference type="PANTHER" id="PTHR24223">
    <property type="entry name" value="ATP-BINDING CASSETTE SUB-FAMILY C"/>
    <property type="match status" value="1"/>
</dbReference>
<sequence length="215" mass="23836">MYLLDDPLSAVDAHVGRHLFEACLVGYLRRRTRVLVTHQLQFLKDVDQHWSTTYKATCTLLDDPLSAVDAHVGRHLFEACLVGYLRRRTRVLVTHQLQFLKDVDQKPMSSIGPLHIKRHLPARRPAVGGGRARGPAPVRGVPGGLPAPPHARARHAPAAVPQGCGSDDPLSAVDAHVGRHLFEACLVGYLRRHTRVLVTHQLQFLKDVDQVSYCG</sequence>
<evidence type="ECO:0000313" key="3">
    <source>
        <dbReference type="EMBL" id="CAG9108064.1"/>
    </source>
</evidence>
<dbReference type="GO" id="GO:0042626">
    <property type="term" value="F:ATPase-coupled transmembrane transporter activity"/>
    <property type="evidence" value="ECO:0007669"/>
    <property type="project" value="TreeGrafter"/>
</dbReference>
<evidence type="ECO:0000313" key="4">
    <source>
        <dbReference type="Proteomes" id="UP000653454"/>
    </source>
</evidence>
<evidence type="ECO:0000256" key="1">
    <source>
        <dbReference type="ARBA" id="ARBA00022741"/>
    </source>
</evidence>
<organism evidence="3 4">
    <name type="scientific">Plutella xylostella</name>
    <name type="common">Diamondback moth</name>
    <name type="synonym">Plutella maculipennis</name>
    <dbReference type="NCBI Taxonomy" id="51655"/>
    <lineage>
        <taxon>Eukaryota</taxon>
        <taxon>Metazoa</taxon>
        <taxon>Ecdysozoa</taxon>
        <taxon>Arthropoda</taxon>
        <taxon>Hexapoda</taxon>
        <taxon>Insecta</taxon>
        <taxon>Pterygota</taxon>
        <taxon>Neoptera</taxon>
        <taxon>Endopterygota</taxon>
        <taxon>Lepidoptera</taxon>
        <taxon>Glossata</taxon>
        <taxon>Ditrysia</taxon>
        <taxon>Yponomeutoidea</taxon>
        <taxon>Plutellidae</taxon>
        <taxon>Plutella</taxon>
    </lineage>
</organism>
<dbReference type="Gene3D" id="3.40.50.300">
    <property type="entry name" value="P-loop containing nucleotide triphosphate hydrolases"/>
    <property type="match status" value="3"/>
</dbReference>
<dbReference type="EMBL" id="CAJHNJ030000010">
    <property type="protein sequence ID" value="CAG9108064.1"/>
    <property type="molecule type" value="Genomic_DNA"/>
</dbReference>
<dbReference type="SUPFAM" id="SSF52540">
    <property type="entry name" value="P-loop containing nucleoside triphosphate hydrolases"/>
    <property type="match status" value="2"/>
</dbReference>
<reference evidence="3" key="1">
    <citation type="submission" date="2020-11" db="EMBL/GenBank/DDBJ databases">
        <authorList>
            <person name="Whiteford S."/>
        </authorList>
    </citation>
    <scope>NUCLEOTIDE SEQUENCE</scope>
</reference>
<dbReference type="GO" id="GO:0016020">
    <property type="term" value="C:membrane"/>
    <property type="evidence" value="ECO:0007669"/>
    <property type="project" value="TreeGrafter"/>
</dbReference>
<dbReference type="Proteomes" id="UP000653454">
    <property type="component" value="Unassembled WGS sequence"/>
</dbReference>
<evidence type="ECO:0000256" key="2">
    <source>
        <dbReference type="ARBA" id="ARBA00022840"/>
    </source>
</evidence>
<keyword evidence="2" id="KW-0067">ATP-binding</keyword>
<dbReference type="InterPro" id="IPR027417">
    <property type="entry name" value="P-loop_NTPase"/>
</dbReference>
<keyword evidence="1" id="KW-0547">Nucleotide-binding</keyword>
<protein>
    <submittedName>
        <fullName evidence="3">(diamondback moth) hypothetical protein</fullName>
    </submittedName>
</protein>
<name>A0A8S4E219_PLUXY</name>
<dbReference type="AlphaFoldDB" id="A0A8S4E219"/>
<dbReference type="InterPro" id="IPR050173">
    <property type="entry name" value="ABC_transporter_C-like"/>
</dbReference>
<keyword evidence="4" id="KW-1185">Reference proteome</keyword>
<accession>A0A8S4E219</accession>
<proteinExistence type="predicted"/>
<comment type="caution">
    <text evidence="3">The sequence shown here is derived from an EMBL/GenBank/DDBJ whole genome shotgun (WGS) entry which is preliminary data.</text>
</comment>